<organism evidence="2 3">
    <name type="scientific">Apiospora arundinis</name>
    <dbReference type="NCBI Taxonomy" id="335852"/>
    <lineage>
        <taxon>Eukaryota</taxon>
        <taxon>Fungi</taxon>
        <taxon>Dikarya</taxon>
        <taxon>Ascomycota</taxon>
        <taxon>Pezizomycotina</taxon>
        <taxon>Sordariomycetes</taxon>
        <taxon>Xylariomycetidae</taxon>
        <taxon>Amphisphaeriales</taxon>
        <taxon>Apiosporaceae</taxon>
        <taxon>Apiospora</taxon>
    </lineage>
</organism>
<dbReference type="Proteomes" id="UP001390339">
    <property type="component" value="Unassembled WGS sequence"/>
</dbReference>
<sequence>MSQAKPSWASLLQPPPSSPASSTSEPPDTNNTAAANANVPEVNSNVQFPARTSAATAVSPRGVAMISGHMDLSPEEFARGYHTQLDNAISNGDSFVMGDAKGVDETALAYILAKDASAASRITVYASRPANVARLEQLGVNVVLYDMRQPAAAGAVPSRGRGRGRGGGRGAGRQVHLQRDAMMTENSTYDILYVRTEAESRALYGDKYRPRVSATELNRQRRAQKLTTQAGDS</sequence>
<gene>
    <name evidence="2" type="ORF">PGQ11_013318</name>
</gene>
<feature type="region of interest" description="Disordered" evidence="1">
    <location>
        <begin position="1"/>
        <end position="44"/>
    </location>
</feature>
<feature type="region of interest" description="Disordered" evidence="1">
    <location>
        <begin position="153"/>
        <end position="175"/>
    </location>
</feature>
<proteinExistence type="predicted"/>
<dbReference type="EMBL" id="JAPCWZ010000009">
    <property type="protein sequence ID" value="KAK8850839.1"/>
    <property type="molecule type" value="Genomic_DNA"/>
</dbReference>
<evidence type="ECO:0000313" key="2">
    <source>
        <dbReference type="EMBL" id="KAK8850839.1"/>
    </source>
</evidence>
<comment type="caution">
    <text evidence="2">The sequence shown here is derived from an EMBL/GenBank/DDBJ whole genome shotgun (WGS) entry which is preliminary data.</text>
</comment>
<accession>A0ABR2HQ79</accession>
<feature type="compositionally biased region" description="Low complexity" evidence="1">
    <location>
        <begin position="1"/>
        <end position="12"/>
    </location>
</feature>
<reference evidence="2 3" key="1">
    <citation type="journal article" date="2024" name="IMA Fungus">
        <title>Apiospora arundinis, a panoply of carbohydrate-active enzymes and secondary metabolites.</title>
        <authorList>
            <person name="Sorensen T."/>
            <person name="Petersen C."/>
            <person name="Muurmann A.T."/>
            <person name="Christiansen J.V."/>
            <person name="Brundto M.L."/>
            <person name="Overgaard C.K."/>
            <person name="Boysen A.T."/>
            <person name="Wollenberg R.D."/>
            <person name="Larsen T.O."/>
            <person name="Sorensen J.L."/>
            <person name="Nielsen K.L."/>
            <person name="Sondergaard T.E."/>
        </authorList>
    </citation>
    <scope>NUCLEOTIDE SEQUENCE [LARGE SCALE GENOMIC DNA]</scope>
    <source>
        <strain evidence="2 3">AAU 773</strain>
    </source>
</reference>
<keyword evidence="3" id="KW-1185">Reference proteome</keyword>
<evidence type="ECO:0000256" key="1">
    <source>
        <dbReference type="SAM" id="MobiDB-lite"/>
    </source>
</evidence>
<name>A0ABR2HQ79_9PEZI</name>
<evidence type="ECO:0000313" key="3">
    <source>
        <dbReference type="Proteomes" id="UP001390339"/>
    </source>
</evidence>
<protein>
    <submittedName>
        <fullName evidence="2">Uncharacterized protein</fullName>
    </submittedName>
</protein>
<feature type="region of interest" description="Disordered" evidence="1">
    <location>
        <begin position="214"/>
        <end position="233"/>
    </location>
</feature>
<feature type="compositionally biased region" description="Low complexity" evidence="1">
    <location>
        <begin position="19"/>
        <end position="38"/>
    </location>
</feature>